<evidence type="ECO:0000313" key="1">
    <source>
        <dbReference type="EMBL" id="MFB5684975.1"/>
    </source>
</evidence>
<name>A0ABV5BH87_9BACL</name>
<protein>
    <recommendedName>
        <fullName evidence="3">BclA C-terminal domain-containing protein</fullName>
    </recommendedName>
</protein>
<reference evidence="1 2" key="1">
    <citation type="submission" date="2024-09" db="EMBL/GenBank/DDBJ databases">
        <authorList>
            <person name="Ruan L."/>
        </authorList>
    </citation>
    <scope>NUCLEOTIDE SEQUENCE [LARGE SCALE GENOMIC DNA]</scope>
    <source>
        <strain evidence="1 2">D33</strain>
    </source>
</reference>
<dbReference type="RefSeq" id="WP_375533152.1">
    <property type="nucleotide sequence ID" value="NZ_JBHIRX010000013.1"/>
</dbReference>
<dbReference type="InterPro" id="IPR008983">
    <property type="entry name" value="Tumour_necrosis_fac-like_dom"/>
</dbReference>
<accession>A0ABV5BH87</accession>
<dbReference type="Proteomes" id="UP001580407">
    <property type="component" value="Unassembled WGS sequence"/>
</dbReference>
<gene>
    <name evidence="1" type="ORF">ACE3NQ_29105</name>
</gene>
<evidence type="ECO:0008006" key="3">
    <source>
        <dbReference type="Google" id="ProtNLM"/>
    </source>
</evidence>
<organism evidence="1 2">
    <name type="scientific">Paenibacillus terreus</name>
    <dbReference type="NCBI Taxonomy" id="1387834"/>
    <lineage>
        <taxon>Bacteria</taxon>
        <taxon>Bacillati</taxon>
        <taxon>Bacillota</taxon>
        <taxon>Bacilli</taxon>
        <taxon>Bacillales</taxon>
        <taxon>Paenibacillaceae</taxon>
        <taxon>Paenibacillus</taxon>
    </lineage>
</organism>
<evidence type="ECO:0000313" key="2">
    <source>
        <dbReference type="Proteomes" id="UP001580407"/>
    </source>
</evidence>
<keyword evidence="2" id="KW-1185">Reference proteome</keyword>
<dbReference type="Gene3D" id="2.60.120.40">
    <property type="match status" value="1"/>
</dbReference>
<sequence length="121" mass="12456">MSIGVNQAIPLGSNFVSNGTAITHTPGSTDITLAPNQTYQACYTTKALVNSVGDVAVDLVLNGTTRLFVTGAISGDTPGKYVTLSGCTILGTTIPPNTLQLVNLNNPTTYAETQVSVVKLA</sequence>
<dbReference type="EMBL" id="JBHILM010000053">
    <property type="protein sequence ID" value="MFB5684975.1"/>
    <property type="molecule type" value="Genomic_DNA"/>
</dbReference>
<proteinExistence type="predicted"/>
<comment type="caution">
    <text evidence="1">The sequence shown here is derived from an EMBL/GenBank/DDBJ whole genome shotgun (WGS) entry which is preliminary data.</text>
</comment>